<dbReference type="EMBL" id="FOCF01000005">
    <property type="protein sequence ID" value="SEN28146.1"/>
    <property type="molecule type" value="Genomic_DNA"/>
</dbReference>
<name>A0A1H8F9B8_9SPHN</name>
<dbReference type="STRING" id="1166340.SAMN05192583_2458"/>
<evidence type="ECO:0000313" key="2">
    <source>
        <dbReference type="EMBL" id="SEN28146.1"/>
    </source>
</evidence>
<evidence type="ECO:0000313" key="3">
    <source>
        <dbReference type="Proteomes" id="UP000199206"/>
    </source>
</evidence>
<dbReference type="Proteomes" id="UP000199206">
    <property type="component" value="Unassembled WGS sequence"/>
</dbReference>
<keyword evidence="1" id="KW-1133">Transmembrane helix</keyword>
<dbReference type="InterPro" id="IPR008620">
    <property type="entry name" value="FixH"/>
</dbReference>
<keyword evidence="3" id="KW-1185">Reference proteome</keyword>
<gene>
    <name evidence="2" type="ORF">SAMN05192583_2458</name>
</gene>
<feature type="transmembrane region" description="Helical" evidence="1">
    <location>
        <begin position="12"/>
        <end position="33"/>
    </location>
</feature>
<proteinExistence type="predicted"/>
<dbReference type="AlphaFoldDB" id="A0A1H8F9B8"/>
<keyword evidence="1" id="KW-0812">Transmembrane</keyword>
<dbReference type="InterPro" id="IPR018037">
    <property type="entry name" value="FixH_proteobacterial"/>
</dbReference>
<keyword evidence="1" id="KW-0472">Membrane</keyword>
<dbReference type="PIRSF" id="PIRSF011386">
    <property type="entry name" value="FixH"/>
    <property type="match status" value="1"/>
</dbReference>
<protein>
    <submittedName>
        <fullName evidence="2">Nitrogen fixation protein FixH</fullName>
    </submittedName>
</protein>
<sequence>MKGASMGRGFTGWHMTGVMVAFFGVVIAVNMLMATEASRTFGGVVVENSYVASQRFNAWLGEARAQARLGWRAEAKEENDGELTVRLSGPAGPIDGALVAVEAEHPLGRLPGRAFTLQGTGGGRYAAPHALPPGRWRLRIEARSGARDARFEQDVRL</sequence>
<evidence type="ECO:0000256" key="1">
    <source>
        <dbReference type="SAM" id="Phobius"/>
    </source>
</evidence>
<dbReference type="Pfam" id="PF05751">
    <property type="entry name" value="FixH"/>
    <property type="match status" value="1"/>
</dbReference>
<accession>A0A1H8F9B8</accession>
<reference evidence="3" key="1">
    <citation type="submission" date="2016-10" db="EMBL/GenBank/DDBJ databases">
        <authorList>
            <person name="Varghese N."/>
            <person name="Submissions S."/>
        </authorList>
    </citation>
    <scope>NUCLEOTIDE SEQUENCE [LARGE SCALE GENOMIC DNA]</scope>
    <source>
        <strain evidence="3">S6-262</strain>
    </source>
</reference>
<organism evidence="2 3">
    <name type="scientific">Sphingomonas gellani</name>
    <dbReference type="NCBI Taxonomy" id="1166340"/>
    <lineage>
        <taxon>Bacteria</taxon>
        <taxon>Pseudomonadati</taxon>
        <taxon>Pseudomonadota</taxon>
        <taxon>Alphaproteobacteria</taxon>
        <taxon>Sphingomonadales</taxon>
        <taxon>Sphingomonadaceae</taxon>
        <taxon>Sphingomonas</taxon>
    </lineage>
</organism>